<dbReference type="AlphaFoldDB" id="A0AA38IG05"/>
<dbReference type="GO" id="GO:0000447">
    <property type="term" value="P:endonucleolytic cleavage in ITS1 to separate SSU-rRNA from 5.8S rRNA and LSU-rRNA from tricistronic rRNA transcript (SSU-rRNA, 5.8S rRNA, LSU-rRNA)"/>
    <property type="evidence" value="ECO:0007669"/>
    <property type="project" value="TreeGrafter"/>
</dbReference>
<reference evidence="1" key="1">
    <citation type="journal article" date="2023" name="G3 (Bethesda)">
        <title>Whole genome assemblies of Zophobas morio and Tenebrio molitor.</title>
        <authorList>
            <person name="Kaur S."/>
            <person name="Stinson S.A."/>
            <person name="diCenzo G.C."/>
        </authorList>
    </citation>
    <scope>NUCLEOTIDE SEQUENCE</scope>
    <source>
        <strain evidence="1">QUZm001</strain>
    </source>
</reference>
<organism evidence="1 2">
    <name type="scientific">Zophobas morio</name>
    <dbReference type="NCBI Taxonomy" id="2755281"/>
    <lineage>
        <taxon>Eukaryota</taxon>
        <taxon>Metazoa</taxon>
        <taxon>Ecdysozoa</taxon>
        <taxon>Arthropoda</taxon>
        <taxon>Hexapoda</taxon>
        <taxon>Insecta</taxon>
        <taxon>Pterygota</taxon>
        <taxon>Neoptera</taxon>
        <taxon>Endopterygota</taxon>
        <taxon>Coleoptera</taxon>
        <taxon>Polyphaga</taxon>
        <taxon>Cucujiformia</taxon>
        <taxon>Tenebrionidae</taxon>
        <taxon>Zophobas</taxon>
    </lineage>
</organism>
<comment type="caution">
    <text evidence="1">The sequence shown here is derived from an EMBL/GenBank/DDBJ whole genome shotgun (WGS) entry which is preliminary data.</text>
</comment>
<dbReference type="GO" id="GO:0004526">
    <property type="term" value="F:ribonuclease P activity"/>
    <property type="evidence" value="ECO:0007669"/>
    <property type="project" value="TreeGrafter"/>
</dbReference>
<dbReference type="GO" id="GO:0000172">
    <property type="term" value="C:ribonuclease MRP complex"/>
    <property type="evidence" value="ECO:0007669"/>
    <property type="project" value="TreeGrafter"/>
</dbReference>
<dbReference type="GO" id="GO:0000171">
    <property type="term" value="F:ribonuclease MRP activity"/>
    <property type="evidence" value="ECO:0007669"/>
    <property type="project" value="TreeGrafter"/>
</dbReference>
<dbReference type="InterPro" id="IPR013893">
    <property type="entry name" value="RNase_P_Rpp40"/>
</dbReference>
<dbReference type="GO" id="GO:0001682">
    <property type="term" value="P:tRNA 5'-leader removal"/>
    <property type="evidence" value="ECO:0007669"/>
    <property type="project" value="InterPro"/>
</dbReference>
<gene>
    <name evidence="1" type="ORF">Zmor_012537</name>
</gene>
<evidence type="ECO:0000313" key="1">
    <source>
        <dbReference type="EMBL" id="KAJ3653277.1"/>
    </source>
</evidence>
<accession>A0AA38IG05</accession>
<dbReference type="PANTHER" id="PTHR15396">
    <property type="entry name" value="RIBONUCLEASE P PROTEIN SUBUNIT P40"/>
    <property type="match status" value="1"/>
</dbReference>
<evidence type="ECO:0000313" key="2">
    <source>
        <dbReference type="Proteomes" id="UP001168821"/>
    </source>
</evidence>
<protein>
    <submittedName>
        <fullName evidence="1">Uncharacterized protein</fullName>
    </submittedName>
</protein>
<dbReference type="GO" id="GO:0030681">
    <property type="term" value="C:multimeric ribonuclease P complex"/>
    <property type="evidence" value="ECO:0007669"/>
    <property type="project" value="TreeGrafter"/>
</dbReference>
<name>A0AA38IG05_9CUCU</name>
<proteinExistence type="predicted"/>
<dbReference type="PANTHER" id="PTHR15396:SF1">
    <property type="entry name" value="RIBONUCLEASE P PROTEIN SUBUNIT P40"/>
    <property type="match status" value="1"/>
</dbReference>
<dbReference type="EMBL" id="JALNTZ010000004">
    <property type="protein sequence ID" value="KAJ3653277.1"/>
    <property type="molecule type" value="Genomic_DNA"/>
</dbReference>
<dbReference type="Pfam" id="PF08584">
    <property type="entry name" value="Ribonuc_P_40"/>
    <property type="match status" value="1"/>
</dbReference>
<sequence length="145" mass="17059">MVHSVKVPSVQDDYDFVEWLGMVALQGNVTDGEPDNYVTTYQTPEPNQQVGQIKFLQWRGFFTTTQIARFYNKLSEYRRNHNCDWVAMYVQGFSDSPIAWKGEEHHFYTNGDNSYTFVLTNDHVITFTQKCSRKRYNNKRKGKPL</sequence>
<keyword evidence="2" id="KW-1185">Reference proteome</keyword>
<dbReference type="Proteomes" id="UP001168821">
    <property type="component" value="Unassembled WGS sequence"/>
</dbReference>